<evidence type="ECO:0000256" key="3">
    <source>
        <dbReference type="ARBA" id="ARBA00022764"/>
    </source>
</evidence>
<dbReference type="GO" id="GO:0015920">
    <property type="term" value="P:lipopolysaccharide transport"/>
    <property type="evidence" value="ECO:0007669"/>
    <property type="project" value="InterPro"/>
</dbReference>
<accession>X7F8X3</accession>
<dbReference type="EMBL" id="JAME01000018">
    <property type="protein sequence ID" value="ETX28521.1"/>
    <property type="molecule type" value="Genomic_DNA"/>
</dbReference>
<name>X7F8X3_9RHOB</name>
<dbReference type="InterPro" id="IPR052037">
    <property type="entry name" value="LPS_export_LptA"/>
</dbReference>
<dbReference type="RefSeq" id="WP_043771776.1">
    <property type="nucleotide sequence ID" value="NZ_JAME01000018.1"/>
</dbReference>
<dbReference type="PANTHER" id="PTHR36504">
    <property type="entry name" value="LIPOPOLYSACCHARIDE EXPORT SYSTEM PROTEIN LPTA"/>
    <property type="match status" value="1"/>
</dbReference>
<evidence type="ECO:0000256" key="1">
    <source>
        <dbReference type="ARBA" id="ARBA00022448"/>
    </source>
</evidence>
<keyword evidence="1" id="KW-0813">Transport</keyword>
<dbReference type="eggNOG" id="COG1934">
    <property type="taxonomic scope" value="Bacteria"/>
</dbReference>
<dbReference type="PANTHER" id="PTHR36504:SF1">
    <property type="entry name" value="LIPOPOLYSACCHARIDE EXPORT SYSTEM PROTEIN LPTA"/>
    <property type="match status" value="1"/>
</dbReference>
<comment type="caution">
    <text evidence="6">The sequence shown here is derived from an EMBL/GenBank/DDBJ whole genome shotgun (WGS) entry which is preliminary data.</text>
</comment>
<dbReference type="GO" id="GO:0017089">
    <property type="term" value="F:glycolipid transfer activity"/>
    <property type="evidence" value="ECO:0007669"/>
    <property type="project" value="TreeGrafter"/>
</dbReference>
<keyword evidence="2 4" id="KW-0732">Signal</keyword>
<reference evidence="6 7" key="1">
    <citation type="submission" date="2014-01" db="EMBL/GenBank/DDBJ databases">
        <title>Roseivivax isoporae LMG 25204 Genome Sequencing.</title>
        <authorList>
            <person name="Lai Q."/>
            <person name="Li G."/>
            <person name="Shao Z."/>
        </authorList>
    </citation>
    <scope>NUCLEOTIDE SEQUENCE [LARGE SCALE GENOMIC DNA]</scope>
    <source>
        <strain evidence="6 7">LMG 25204</strain>
    </source>
</reference>
<proteinExistence type="predicted"/>
<dbReference type="GO" id="GO:0001530">
    <property type="term" value="F:lipopolysaccharide binding"/>
    <property type="evidence" value="ECO:0007669"/>
    <property type="project" value="InterPro"/>
</dbReference>
<feature type="domain" description="Organic solvent tolerance-like N-terminal" evidence="5">
    <location>
        <begin position="39"/>
        <end position="142"/>
    </location>
</feature>
<dbReference type="AlphaFoldDB" id="X7F8X3"/>
<evidence type="ECO:0000313" key="7">
    <source>
        <dbReference type="Proteomes" id="UP000023430"/>
    </source>
</evidence>
<dbReference type="NCBIfam" id="TIGR03002">
    <property type="entry name" value="outer_YhbN_LptA"/>
    <property type="match status" value="1"/>
</dbReference>
<dbReference type="OrthoDB" id="9811926at2"/>
<keyword evidence="3" id="KW-0574">Periplasm</keyword>
<keyword evidence="7" id="KW-1185">Reference proteome</keyword>
<organism evidence="6 7">
    <name type="scientific">Roseivivax isoporae LMG 25204</name>
    <dbReference type="NCBI Taxonomy" id="1449351"/>
    <lineage>
        <taxon>Bacteria</taxon>
        <taxon>Pseudomonadati</taxon>
        <taxon>Pseudomonadota</taxon>
        <taxon>Alphaproteobacteria</taxon>
        <taxon>Rhodobacterales</taxon>
        <taxon>Roseobacteraceae</taxon>
        <taxon>Roseivivax</taxon>
    </lineage>
</organism>
<evidence type="ECO:0000256" key="4">
    <source>
        <dbReference type="SAM" id="SignalP"/>
    </source>
</evidence>
<evidence type="ECO:0000313" key="6">
    <source>
        <dbReference type="EMBL" id="ETX28521.1"/>
    </source>
</evidence>
<dbReference type="Gene3D" id="2.60.450.10">
    <property type="entry name" value="Lipopolysaccharide (LPS) transport protein A like domain"/>
    <property type="match status" value="1"/>
</dbReference>
<feature type="chain" id="PRO_5004978255" evidence="4">
    <location>
        <begin position="21"/>
        <end position="164"/>
    </location>
</feature>
<dbReference type="InterPro" id="IPR014340">
    <property type="entry name" value="LptA"/>
</dbReference>
<feature type="signal peptide" evidence="4">
    <location>
        <begin position="1"/>
        <end position="20"/>
    </location>
</feature>
<gene>
    <name evidence="6" type="ORF">RISW2_06430</name>
</gene>
<dbReference type="GO" id="GO:0009279">
    <property type="term" value="C:cell outer membrane"/>
    <property type="evidence" value="ECO:0007669"/>
    <property type="project" value="TreeGrafter"/>
</dbReference>
<evidence type="ECO:0000259" key="5">
    <source>
        <dbReference type="Pfam" id="PF03968"/>
    </source>
</evidence>
<dbReference type="Pfam" id="PF03968">
    <property type="entry name" value="LptD_N"/>
    <property type="match status" value="1"/>
</dbReference>
<dbReference type="STRING" id="1449351.RISW2_06430"/>
<dbReference type="Proteomes" id="UP000023430">
    <property type="component" value="Unassembled WGS sequence"/>
</dbReference>
<dbReference type="InterPro" id="IPR005653">
    <property type="entry name" value="OstA-like_N"/>
</dbReference>
<dbReference type="PATRIC" id="fig|1449351.3.peg.2586"/>
<protein>
    <submittedName>
        <fullName evidence="6">Organic solvent tolerance protein OstA</fullName>
    </submittedName>
</protein>
<dbReference type="GO" id="GO:0030288">
    <property type="term" value="C:outer membrane-bounded periplasmic space"/>
    <property type="evidence" value="ECO:0007669"/>
    <property type="project" value="TreeGrafter"/>
</dbReference>
<sequence length="164" mass="17007">MFRVLPLAALLLVPLSLAYAQGADVAFGSMRQDSDLPVEVSADQLEVNQSDGTALYTGDVVIGQGEMRLAAPRVLVVYGESAGRIERLEATGGVTLVSGEDAAEADRADYDIDAGTVVMTGNVLLTQGDNALTSNRLVVDLDGGTAQMDGRVRTVLQPGGPGSE</sequence>
<evidence type="ECO:0000256" key="2">
    <source>
        <dbReference type="ARBA" id="ARBA00022729"/>
    </source>
</evidence>